<organism evidence="1">
    <name type="scientific">Candidatus Kentrum sp. LFY</name>
    <dbReference type="NCBI Taxonomy" id="2126342"/>
    <lineage>
        <taxon>Bacteria</taxon>
        <taxon>Pseudomonadati</taxon>
        <taxon>Pseudomonadota</taxon>
        <taxon>Gammaproteobacteria</taxon>
        <taxon>Candidatus Kentrum</taxon>
    </lineage>
</organism>
<protein>
    <submittedName>
        <fullName evidence="1">Uncharacterized protein</fullName>
    </submittedName>
</protein>
<proteinExistence type="predicted"/>
<evidence type="ECO:0000313" key="1">
    <source>
        <dbReference type="EMBL" id="VFK01590.1"/>
    </source>
</evidence>
<dbReference type="AlphaFoldDB" id="A0A450V9Y5"/>
<sequence length="62" mass="6874">MPYQSIEATLSPADVKAIEAAFDPVFQKMPHLSTSRSRKERKSIFKAGFDSISFVQNALDVA</sequence>
<dbReference type="EMBL" id="CAADFF010000259">
    <property type="protein sequence ID" value="VFK01590.1"/>
    <property type="molecule type" value="Genomic_DNA"/>
</dbReference>
<reference evidence="1" key="1">
    <citation type="submission" date="2019-02" db="EMBL/GenBank/DDBJ databases">
        <authorList>
            <person name="Gruber-Vodicka R. H."/>
            <person name="Seah K. B. B."/>
        </authorList>
    </citation>
    <scope>NUCLEOTIDE SEQUENCE</scope>
    <source>
        <strain evidence="1">BECK_M7</strain>
    </source>
</reference>
<accession>A0A450V9Y5</accession>
<name>A0A450V9Y5_9GAMM</name>
<gene>
    <name evidence="1" type="ORF">BECKLFY1418B_GA0070995_12591</name>
</gene>